<evidence type="ECO:0000313" key="1">
    <source>
        <dbReference type="EMBL" id="MFC3882400.1"/>
    </source>
</evidence>
<organism evidence="1 2">
    <name type="scientific">Bacillus songklensis</name>
    <dbReference type="NCBI Taxonomy" id="1069116"/>
    <lineage>
        <taxon>Bacteria</taxon>
        <taxon>Bacillati</taxon>
        <taxon>Bacillota</taxon>
        <taxon>Bacilli</taxon>
        <taxon>Bacillales</taxon>
        <taxon>Bacillaceae</taxon>
        <taxon>Bacillus</taxon>
    </lineage>
</organism>
<keyword evidence="2" id="KW-1185">Reference proteome</keyword>
<comment type="caution">
    <text evidence="1">The sequence shown here is derived from an EMBL/GenBank/DDBJ whole genome shotgun (WGS) entry which is preliminary data.</text>
</comment>
<gene>
    <name evidence="1" type="ORF">ACFOU2_02205</name>
</gene>
<evidence type="ECO:0008006" key="3">
    <source>
        <dbReference type="Google" id="ProtNLM"/>
    </source>
</evidence>
<sequence length="84" mass="9853">MFPTSDGASIIGEKQPIEYFNQTDFARYLNEQGLAFTQNKLAVYRLRGKLPKEDMVISGKPYWTKETVEQYVMEKKKNQEEVQE</sequence>
<protein>
    <recommendedName>
        <fullName evidence="3">DNA-binding protein</fullName>
    </recommendedName>
</protein>
<accession>A0ABV8AXK5</accession>
<reference evidence="2" key="1">
    <citation type="journal article" date="2019" name="Int. J. Syst. Evol. Microbiol.">
        <title>The Global Catalogue of Microorganisms (GCM) 10K type strain sequencing project: providing services to taxonomists for standard genome sequencing and annotation.</title>
        <authorList>
            <consortium name="The Broad Institute Genomics Platform"/>
            <consortium name="The Broad Institute Genome Sequencing Center for Infectious Disease"/>
            <person name="Wu L."/>
            <person name="Ma J."/>
        </authorList>
    </citation>
    <scope>NUCLEOTIDE SEQUENCE [LARGE SCALE GENOMIC DNA]</scope>
    <source>
        <strain evidence="2">CCUG 61889</strain>
    </source>
</reference>
<dbReference type="RefSeq" id="WP_377911849.1">
    <property type="nucleotide sequence ID" value="NZ_JBHRZT010000013.1"/>
</dbReference>
<name>A0ABV8AXK5_9BACI</name>
<dbReference type="Proteomes" id="UP001595752">
    <property type="component" value="Unassembled WGS sequence"/>
</dbReference>
<proteinExistence type="predicted"/>
<dbReference type="EMBL" id="JBHRZT010000013">
    <property type="protein sequence ID" value="MFC3882400.1"/>
    <property type="molecule type" value="Genomic_DNA"/>
</dbReference>
<evidence type="ECO:0000313" key="2">
    <source>
        <dbReference type="Proteomes" id="UP001595752"/>
    </source>
</evidence>